<dbReference type="AlphaFoldDB" id="A0A9X2C3B7"/>
<sequence length="88" mass="9543">MDWHCINFTRGSPQETQAADLVLALEDAYDSAGEPAAAEVFLSRGAVGDYAFYLSPEAASMAPGVLQRFHAVMCDPPADLHRCTPMRL</sequence>
<dbReference type="RefSeq" id="WP_275683215.1">
    <property type="nucleotide sequence ID" value="NZ_JAJLJH010000004.1"/>
</dbReference>
<organism evidence="1 2">
    <name type="scientific">Scleromatobacter humisilvae</name>
    <dbReference type="NCBI Taxonomy" id="2897159"/>
    <lineage>
        <taxon>Bacteria</taxon>
        <taxon>Pseudomonadati</taxon>
        <taxon>Pseudomonadota</taxon>
        <taxon>Betaproteobacteria</taxon>
        <taxon>Burkholderiales</taxon>
        <taxon>Sphaerotilaceae</taxon>
        <taxon>Scleromatobacter</taxon>
    </lineage>
</organism>
<proteinExistence type="predicted"/>
<protein>
    <submittedName>
        <fullName evidence="1">Uncharacterized protein</fullName>
    </submittedName>
</protein>
<accession>A0A9X2C3B7</accession>
<dbReference type="EMBL" id="JAJLJH010000004">
    <property type="protein sequence ID" value="MCK9687170.1"/>
    <property type="molecule type" value="Genomic_DNA"/>
</dbReference>
<gene>
    <name evidence="1" type="ORF">LPC04_15785</name>
</gene>
<reference evidence="1" key="1">
    <citation type="submission" date="2021-11" db="EMBL/GenBank/DDBJ databases">
        <title>BS-T2-15 a new species belonging to the Comamonadaceae family isolated from the soil of a French oak forest.</title>
        <authorList>
            <person name="Mieszkin S."/>
            <person name="Alain K."/>
        </authorList>
    </citation>
    <scope>NUCLEOTIDE SEQUENCE</scope>
    <source>
        <strain evidence="1">BS-T2-15</strain>
    </source>
</reference>
<evidence type="ECO:0000313" key="1">
    <source>
        <dbReference type="EMBL" id="MCK9687170.1"/>
    </source>
</evidence>
<keyword evidence="2" id="KW-1185">Reference proteome</keyword>
<name>A0A9X2C3B7_9BURK</name>
<dbReference type="Proteomes" id="UP001139353">
    <property type="component" value="Unassembled WGS sequence"/>
</dbReference>
<evidence type="ECO:0000313" key="2">
    <source>
        <dbReference type="Proteomes" id="UP001139353"/>
    </source>
</evidence>
<comment type="caution">
    <text evidence="1">The sequence shown here is derived from an EMBL/GenBank/DDBJ whole genome shotgun (WGS) entry which is preliminary data.</text>
</comment>